<dbReference type="GO" id="GO:0051536">
    <property type="term" value="F:iron-sulfur cluster binding"/>
    <property type="evidence" value="ECO:0007669"/>
    <property type="project" value="UniProtKB-KW"/>
</dbReference>
<evidence type="ECO:0000256" key="1">
    <source>
        <dbReference type="ARBA" id="ARBA00022691"/>
    </source>
</evidence>
<comment type="caution">
    <text evidence="6">The sequence shown here is derived from an EMBL/GenBank/DDBJ whole genome shotgun (WGS) entry which is preliminary data.</text>
</comment>
<protein>
    <submittedName>
        <fullName evidence="6">MoaA/NifB/PqqE/SkfB family radical SAM enzyme</fullName>
    </submittedName>
</protein>
<evidence type="ECO:0000313" key="6">
    <source>
        <dbReference type="EMBL" id="RLK58385.1"/>
    </source>
</evidence>
<dbReference type="CDD" id="cd01335">
    <property type="entry name" value="Radical_SAM"/>
    <property type="match status" value="1"/>
</dbReference>
<dbReference type="EMBL" id="RCDD01000003">
    <property type="protein sequence ID" value="RLK58385.1"/>
    <property type="molecule type" value="Genomic_DNA"/>
</dbReference>
<accession>A0A421B1W8</accession>
<dbReference type="InterPro" id="IPR058240">
    <property type="entry name" value="rSAM_sf"/>
</dbReference>
<keyword evidence="7" id="KW-1185">Reference proteome</keyword>
<dbReference type="Gene3D" id="3.20.20.70">
    <property type="entry name" value="Aldolase class I"/>
    <property type="match status" value="1"/>
</dbReference>
<keyword evidence="1" id="KW-0949">S-adenosyl-L-methionine</keyword>
<dbReference type="GO" id="GO:0003824">
    <property type="term" value="F:catalytic activity"/>
    <property type="evidence" value="ECO:0007669"/>
    <property type="project" value="InterPro"/>
</dbReference>
<evidence type="ECO:0000256" key="2">
    <source>
        <dbReference type="ARBA" id="ARBA00022723"/>
    </source>
</evidence>
<name>A0A421B1W8_9PSEU</name>
<keyword evidence="3" id="KW-0408">Iron</keyword>
<dbReference type="SFLD" id="SFLDG01067">
    <property type="entry name" value="SPASM/twitch_domain_containing"/>
    <property type="match status" value="1"/>
</dbReference>
<evidence type="ECO:0000256" key="4">
    <source>
        <dbReference type="ARBA" id="ARBA00023014"/>
    </source>
</evidence>
<dbReference type="Pfam" id="PF04055">
    <property type="entry name" value="Radical_SAM"/>
    <property type="match status" value="1"/>
</dbReference>
<dbReference type="SFLD" id="SFLDS00029">
    <property type="entry name" value="Radical_SAM"/>
    <property type="match status" value="1"/>
</dbReference>
<reference evidence="6 7" key="1">
    <citation type="submission" date="2018-10" db="EMBL/GenBank/DDBJ databases">
        <title>Genomic Encyclopedia of Archaeal and Bacterial Type Strains, Phase II (KMG-II): from individual species to whole genera.</title>
        <authorList>
            <person name="Goeker M."/>
        </authorList>
    </citation>
    <scope>NUCLEOTIDE SEQUENCE [LARGE SCALE GENOMIC DNA]</scope>
    <source>
        <strain evidence="6 7">DSM 45657</strain>
    </source>
</reference>
<dbReference type="InterPro" id="IPR007197">
    <property type="entry name" value="rSAM"/>
</dbReference>
<dbReference type="AlphaFoldDB" id="A0A421B1W8"/>
<proteinExistence type="predicted"/>
<dbReference type="PANTHER" id="PTHR11228:SF7">
    <property type="entry name" value="PQQA PEPTIDE CYCLASE"/>
    <property type="match status" value="1"/>
</dbReference>
<dbReference type="OrthoDB" id="9782387at2"/>
<dbReference type="PANTHER" id="PTHR11228">
    <property type="entry name" value="RADICAL SAM DOMAIN PROTEIN"/>
    <property type="match status" value="1"/>
</dbReference>
<dbReference type="RefSeq" id="WP_121392808.1">
    <property type="nucleotide sequence ID" value="NZ_RCDD01000003.1"/>
</dbReference>
<dbReference type="InterPro" id="IPR050377">
    <property type="entry name" value="Radical_SAM_PqqE_MftC-like"/>
</dbReference>
<sequence length="343" mass="36984">MSPRRDRTLLWALRSPCNLACDYCYFGTLEEHRETPPTQPGQLSHLPHGDLPLSTITRFLSTAGDSGIGRVFLAGGEPLIWTGTPTVLRLLREAGIETTVCTNGVPLNRDHVRATLAEHAVGAVSVSLDSLDPAVNDSHRSARNHKDGWRTVVSGLRALLDDPAHTDTRVAVCTVISRHTLPTLAATAAFAADLGVHYFVPQPISLAHDHPLHAELSLRPEDVDTVTTVLDRVHREFGDRLALPAPAYTRQIASTITTHHQSVRSSFGGARLAFVQPDGSVWDCPSAYRITATVGTHRSIATATAADLFPAGPTGDGRECGVFSRDCVSMWPLMDFPALTGTT</sequence>
<dbReference type="PROSITE" id="PS51918">
    <property type="entry name" value="RADICAL_SAM"/>
    <property type="match status" value="1"/>
</dbReference>
<feature type="domain" description="Radical SAM core" evidence="5">
    <location>
        <begin position="2"/>
        <end position="240"/>
    </location>
</feature>
<dbReference type="InterPro" id="IPR013785">
    <property type="entry name" value="Aldolase_TIM"/>
</dbReference>
<evidence type="ECO:0000313" key="7">
    <source>
        <dbReference type="Proteomes" id="UP000282454"/>
    </source>
</evidence>
<dbReference type="GO" id="GO:0046872">
    <property type="term" value="F:metal ion binding"/>
    <property type="evidence" value="ECO:0007669"/>
    <property type="project" value="UniProtKB-KW"/>
</dbReference>
<gene>
    <name evidence="6" type="ORF">CLV68_4484</name>
</gene>
<dbReference type="SUPFAM" id="SSF102114">
    <property type="entry name" value="Radical SAM enzymes"/>
    <property type="match status" value="1"/>
</dbReference>
<evidence type="ECO:0000259" key="5">
    <source>
        <dbReference type="PROSITE" id="PS51918"/>
    </source>
</evidence>
<evidence type="ECO:0000256" key="3">
    <source>
        <dbReference type="ARBA" id="ARBA00023004"/>
    </source>
</evidence>
<dbReference type="Proteomes" id="UP000282454">
    <property type="component" value="Unassembled WGS sequence"/>
</dbReference>
<keyword evidence="4" id="KW-0411">Iron-sulfur</keyword>
<organism evidence="6 7">
    <name type="scientific">Actinokineospora cianjurensis</name>
    <dbReference type="NCBI Taxonomy" id="585224"/>
    <lineage>
        <taxon>Bacteria</taxon>
        <taxon>Bacillati</taxon>
        <taxon>Actinomycetota</taxon>
        <taxon>Actinomycetes</taxon>
        <taxon>Pseudonocardiales</taxon>
        <taxon>Pseudonocardiaceae</taxon>
        <taxon>Actinokineospora</taxon>
    </lineage>
</organism>
<keyword evidence="2" id="KW-0479">Metal-binding</keyword>